<evidence type="ECO:0000256" key="4">
    <source>
        <dbReference type="ARBA" id="ARBA00022840"/>
    </source>
</evidence>
<keyword evidence="5" id="KW-1278">Translocase</keyword>
<keyword evidence="4 7" id="KW-0067">ATP-binding</keyword>
<proteinExistence type="inferred from homology"/>
<dbReference type="PANTHER" id="PTHR42798:SF6">
    <property type="entry name" value="CELL DIVISION ATP-BINDING PROTEIN FTSE"/>
    <property type="match status" value="1"/>
</dbReference>
<evidence type="ECO:0000256" key="5">
    <source>
        <dbReference type="ARBA" id="ARBA00022967"/>
    </source>
</evidence>
<dbReference type="InterPro" id="IPR027417">
    <property type="entry name" value="P-loop_NTPase"/>
</dbReference>
<evidence type="ECO:0000313" key="8">
    <source>
        <dbReference type="Proteomes" id="UP000636891"/>
    </source>
</evidence>
<dbReference type="GO" id="GO:0005524">
    <property type="term" value="F:ATP binding"/>
    <property type="evidence" value="ECO:0007669"/>
    <property type="project" value="UniProtKB-KW"/>
</dbReference>
<evidence type="ECO:0000256" key="3">
    <source>
        <dbReference type="ARBA" id="ARBA00022741"/>
    </source>
</evidence>
<evidence type="ECO:0000259" key="6">
    <source>
        <dbReference type="PROSITE" id="PS50893"/>
    </source>
</evidence>
<keyword evidence="2" id="KW-0813">Transport</keyword>
<dbReference type="RefSeq" id="WP_101573296.1">
    <property type="nucleotide sequence ID" value="NZ_JACOOK010000005.1"/>
</dbReference>
<evidence type="ECO:0000313" key="7">
    <source>
        <dbReference type="EMBL" id="MBC5617303.1"/>
    </source>
</evidence>
<dbReference type="Proteomes" id="UP000636891">
    <property type="component" value="Unassembled WGS sequence"/>
</dbReference>
<keyword evidence="3" id="KW-0547">Nucleotide-binding</keyword>
<sequence>MLKVEELSKSFRTEEIETIALNKVSFEVTEGEFIAVMGPSGCGKSTLLNILGLLDNPTSGKYYLLGKEVGTLKEKDRTLYRKGKIGFVFQSFNLIDELNVYENVELPLIYLRVKAAQRKKMVNEILDRMNISHRARHFPQQLSGGQQQRVAIARAVVSNPKLILADEPTGNLDSKNGKEVMDLLTELNKEGTTVVMVTHSQHDSSYASRTIDLFDGEIVTDVKAFL</sequence>
<dbReference type="Pfam" id="PF00005">
    <property type="entry name" value="ABC_tran"/>
    <property type="match status" value="1"/>
</dbReference>
<dbReference type="InterPro" id="IPR017871">
    <property type="entry name" value="ABC_transporter-like_CS"/>
</dbReference>
<reference evidence="7 8" key="1">
    <citation type="submission" date="2020-08" db="EMBL/GenBank/DDBJ databases">
        <title>Genome public.</title>
        <authorList>
            <person name="Liu C."/>
            <person name="Sun Q."/>
        </authorList>
    </citation>
    <scope>NUCLEOTIDE SEQUENCE [LARGE SCALE GENOMIC DNA]</scope>
    <source>
        <strain evidence="7 8">New-7</strain>
    </source>
</reference>
<comment type="caution">
    <text evidence="7">The sequence shown here is derived from an EMBL/GenBank/DDBJ whole genome shotgun (WGS) entry which is preliminary data.</text>
</comment>
<gene>
    <name evidence="7" type="ORF">H8S08_09800</name>
</gene>
<dbReference type="PROSITE" id="PS00211">
    <property type="entry name" value="ABC_TRANSPORTER_1"/>
    <property type="match status" value="1"/>
</dbReference>
<dbReference type="SUPFAM" id="SSF52540">
    <property type="entry name" value="P-loop containing nucleoside triphosphate hydrolases"/>
    <property type="match status" value="1"/>
</dbReference>
<dbReference type="PROSITE" id="PS50893">
    <property type="entry name" value="ABC_TRANSPORTER_2"/>
    <property type="match status" value="1"/>
</dbReference>
<evidence type="ECO:0000256" key="1">
    <source>
        <dbReference type="ARBA" id="ARBA00005417"/>
    </source>
</evidence>
<keyword evidence="8" id="KW-1185">Reference proteome</keyword>
<dbReference type="InterPro" id="IPR003439">
    <property type="entry name" value="ABC_transporter-like_ATP-bd"/>
</dbReference>
<protein>
    <submittedName>
        <fullName evidence="7">ABC transporter ATP-binding protein</fullName>
    </submittedName>
</protein>
<evidence type="ECO:0000256" key="2">
    <source>
        <dbReference type="ARBA" id="ARBA00022448"/>
    </source>
</evidence>
<accession>A0ABR7CNR4</accession>
<dbReference type="InterPro" id="IPR003593">
    <property type="entry name" value="AAA+_ATPase"/>
</dbReference>
<dbReference type="Gene3D" id="3.40.50.300">
    <property type="entry name" value="P-loop containing nucleotide triphosphate hydrolases"/>
    <property type="match status" value="1"/>
</dbReference>
<comment type="similarity">
    <text evidence="1">Belongs to the ABC transporter superfamily.</text>
</comment>
<dbReference type="EMBL" id="JACOOK010000005">
    <property type="protein sequence ID" value="MBC5617303.1"/>
    <property type="molecule type" value="Genomic_DNA"/>
</dbReference>
<name>A0ABR7CNR4_9BACT</name>
<feature type="domain" description="ABC transporter" evidence="6">
    <location>
        <begin position="2"/>
        <end position="226"/>
    </location>
</feature>
<dbReference type="InterPro" id="IPR017911">
    <property type="entry name" value="MacB-like_ATP-bd"/>
</dbReference>
<dbReference type="PANTHER" id="PTHR42798">
    <property type="entry name" value="LIPOPROTEIN-RELEASING SYSTEM ATP-BINDING PROTEIN LOLD"/>
    <property type="match status" value="1"/>
</dbReference>
<dbReference type="CDD" id="cd03255">
    <property type="entry name" value="ABC_MJ0796_LolCDE_FtsE"/>
    <property type="match status" value="1"/>
</dbReference>
<dbReference type="SMART" id="SM00382">
    <property type="entry name" value="AAA"/>
    <property type="match status" value="1"/>
</dbReference>
<organism evidence="7 8">
    <name type="scientific">Alistipes hominis</name>
    <dbReference type="NCBI Taxonomy" id="2763015"/>
    <lineage>
        <taxon>Bacteria</taxon>
        <taxon>Pseudomonadati</taxon>
        <taxon>Bacteroidota</taxon>
        <taxon>Bacteroidia</taxon>
        <taxon>Bacteroidales</taxon>
        <taxon>Rikenellaceae</taxon>
        <taxon>Alistipes</taxon>
    </lineage>
</organism>